<protein>
    <recommendedName>
        <fullName evidence="4">Secreted protein</fullName>
    </recommendedName>
</protein>
<evidence type="ECO:0000256" key="1">
    <source>
        <dbReference type="SAM" id="SignalP"/>
    </source>
</evidence>
<comment type="caution">
    <text evidence="2">The sequence shown here is derived from an EMBL/GenBank/DDBJ whole genome shotgun (WGS) entry which is preliminary data.</text>
</comment>
<evidence type="ECO:0008006" key="4">
    <source>
        <dbReference type="Google" id="ProtNLM"/>
    </source>
</evidence>
<dbReference type="RefSeq" id="WP_192039509.1">
    <property type="nucleotide sequence ID" value="NZ_JACYWE010000006.1"/>
</dbReference>
<feature type="chain" id="PRO_5037671218" description="Secreted protein" evidence="1">
    <location>
        <begin position="32"/>
        <end position="118"/>
    </location>
</feature>
<organism evidence="2 3">
    <name type="scientific">Lolliginicoccus lacisalsi</name>
    <dbReference type="NCBI Taxonomy" id="2742202"/>
    <lineage>
        <taxon>Bacteria</taxon>
        <taxon>Bacillati</taxon>
        <taxon>Actinomycetota</taxon>
        <taxon>Actinomycetes</taxon>
        <taxon>Mycobacteriales</taxon>
        <taxon>Hoyosellaceae</taxon>
        <taxon>Lolliginicoccus</taxon>
    </lineage>
</organism>
<dbReference type="AlphaFoldDB" id="A0A927PN00"/>
<evidence type="ECO:0000313" key="3">
    <source>
        <dbReference type="Proteomes" id="UP000642993"/>
    </source>
</evidence>
<name>A0A927PN00_9ACTN</name>
<feature type="signal peptide" evidence="1">
    <location>
        <begin position="1"/>
        <end position="31"/>
    </location>
</feature>
<reference evidence="2" key="1">
    <citation type="submission" date="2020-09" db="EMBL/GenBank/DDBJ databases">
        <title>Hoyosella lacisalsi sp. nov., a halotolerant actinobacterium isolated from soil of Lake Gudzhirganskoe.</title>
        <authorList>
            <person name="Yang Q."/>
            <person name="Guo P.Y."/>
            <person name="Liu S.W."/>
            <person name="Li F.N."/>
            <person name="Sun C.H."/>
        </authorList>
    </citation>
    <scope>NUCLEOTIDE SEQUENCE</scope>
    <source>
        <strain evidence="2">G463</strain>
    </source>
</reference>
<keyword evidence="3" id="KW-1185">Reference proteome</keyword>
<dbReference type="EMBL" id="JACYWE010000006">
    <property type="protein sequence ID" value="MBD8507051.1"/>
    <property type="molecule type" value="Genomic_DNA"/>
</dbReference>
<gene>
    <name evidence="2" type="ORF">HT102_11185</name>
</gene>
<evidence type="ECO:0000313" key="2">
    <source>
        <dbReference type="EMBL" id="MBD8507051.1"/>
    </source>
</evidence>
<sequence length="118" mass="12239">MNGIKRVLATATCGAALTAAALAAGAGTASAQPVNCNQLPMGVAGLSLCFEGFGEHRLVMDCVREVFPQFGGSSHGFTTVRVEGPWMPVGMPSFATCFGESGWLPIHQQLATETRGPQ</sequence>
<proteinExistence type="predicted"/>
<keyword evidence="1" id="KW-0732">Signal</keyword>
<accession>A0A927PN00</accession>
<dbReference type="Proteomes" id="UP000642993">
    <property type="component" value="Unassembled WGS sequence"/>
</dbReference>